<proteinExistence type="predicted"/>
<organism evidence="2 3">
    <name type="scientific">Cryptolaemus montrouzieri</name>
    <dbReference type="NCBI Taxonomy" id="559131"/>
    <lineage>
        <taxon>Eukaryota</taxon>
        <taxon>Metazoa</taxon>
        <taxon>Ecdysozoa</taxon>
        <taxon>Arthropoda</taxon>
        <taxon>Hexapoda</taxon>
        <taxon>Insecta</taxon>
        <taxon>Pterygota</taxon>
        <taxon>Neoptera</taxon>
        <taxon>Endopterygota</taxon>
        <taxon>Coleoptera</taxon>
        <taxon>Polyphaga</taxon>
        <taxon>Cucujiformia</taxon>
        <taxon>Coccinelloidea</taxon>
        <taxon>Coccinellidae</taxon>
        <taxon>Scymninae</taxon>
        <taxon>Scymnini</taxon>
        <taxon>Cryptolaemus</taxon>
    </lineage>
</organism>
<gene>
    <name evidence="2" type="ORF">HHI36_007774</name>
</gene>
<evidence type="ECO:0000313" key="2">
    <source>
        <dbReference type="EMBL" id="KAL3268671.1"/>
    </source>
</evidence>
<dbReference type="AlphaFoldDB" id="A0ABD2MQK0"/>
<dbReference type="Proteomes" id="UP001516400">
    <property type="component" value="Unassembled WGS sequence"/>
</dbReference>
<feature type="region of interest" description="Disordered" evidence="1">
    <location>
        <begin position="147"/>
        <end position="186"/>
    </location>
</feature>
<evidence type="ECO:0000313" key="3">
    <source>
        <dbReference type="Proteomes" id="UP001516400"/>
    </source>
</evidence>
<protein>
    <submittedName>
        <fullName evidence="2">Uncharacterized protein</fullName>
    </submittedName>
</protein>
<evidence type="ECO:0000256" key="1">
    <source>
        <dbReference type="SAM" id="MobiDB-lite"/>
    </source>
</evidence>
<sequence length="274" mass="30985">MASDGSDVKSDAPTKSCRKCGIMPKSGIKCIMCGALNHPGCIKKIKYIKLADENGIICCKNTVTISGFIILEKSDLMAVNEIDHTSCINEINYLKTTIKGKNETISELKEIVKGQNLPNGKIGTWNATSGIAGAEFREEIYNSSKFDNIDKDQMTHDRKSDAEDSDLDPQHETNPRESEKWSTVVRRKSERNKRTKIVYGTNDGDKVAVSKKRWLFVSKYKREYDKMLLKTLKDTQPDREFVVGKIENLGHFNSFRVVVDADVKETYSDQLPYQ</sequence>
<comment type="caution">
    <text evidence="2">The sequence shown here is derived from an EMBL/GenBank/DDBJ whole genome shotgun (WGS) entry which is preliminary data.</text>
</comment>
<name>A0ABD2MQK0_9CUCU</name>
<accession>A0ABD2MQK0</accession>
<dbReference type="EMBL" id="JABFTP020000021">
    <property type="protein sequence ID" value="KAL3268671.1"/>
    <property type="molecule type" value="Genomic_DNA"/>
</dbReference>
<reference evidence="2 3" key="1">
    <citation type="journal article" date="2021" name="BMC Biol.">
        <title>Horizontally acquired antibacterial genes associated with adaptive radiation of ladybird beetles.</title>
        <authorList>
            <person name="Li H.S."/>
            <person name="Tang X.F."/>
            <person name="Huang Y.H."/>
            <person name="Xu Z.Y."/>
            <person name="Chen M.L."/>
            <person name="Du X.Y."/>
            <person name="Qiu B.Y."/>
            <person name="Chen P.T."/>
            <person name="Zhang W."/>
            <person name="Slipinski A."/>
            <person name="Escalona H.E."/>
            <person name="Waterhouse R.M."/>
            <person name="Zwick A."/>
            <person name="Pang H."/>
        </authorList>
    </citation>
    <scope>NUCLEOTIDE SEQUENCE [LARGE SCALE GENOMIC DNA]</scope>
    <source>
        <strain evidence="2">SYSU2018</strain>
    </source>
</reference>
<feature type="compositionally biased region" description="Basic and acidic residues" evidence="1">
    <location>
        <begin position="147"/>
        <end position="180"/>
    </location>
</feature>
<keyword evidence="3" id="KW-1185">Reference proteome</keyword>